<evidence type="ECO:0000256" key="6">
    <source>
        <dbReference type="ARBA" id="ARBA00011901"/>
    </source>
</evidence>
<dbReference type="SUPFAM" id="SSF55846">
    <property type="entry name" value="N-acetylmuramoyl-L-alanine amidase-like"/>
    <property type="match status" value="1"/>
</dbReference>
<gene>
    <name evidence="20" type="ORF">HHM13_00740</name>
    <name evidence="19" type="ORF">HHM24_05620</name>
</gene>
<dbReference type="GO" id="GO:0005576">
    <property type="term" value="C:extracellular region"/>
    <property type="evidence" value="ECO:0007669"/>
    <property type="project" value="UniProtKB-SubCell"/>
</dbReference>
<dbReference type="InterPro" id="IPR025987">
    <property type="entry name" value="GW_dom"/>
</dbReference>
<feature type="signal peptide" evidence="17">
    <location>
        <begin position="1"/>
        <end position="29"/>
    </location>
</feature>
<dbReference type="EMBL" id="JABBMI010000058">
    <property type="protein sequence ID" value="NMK54233.1"/>
    <property type="molecule type" value="Genomic_DNA"/>
</dbReference>
<accession>A0A7X9W9Y4</accession>
<comment type="subcellular location">
    <subcellularLocation>
        <location evidence="2">Secreted</location>
    </subcellularLocation>
</comment>
<keyword evidence="10 17" id="KW-0732">Signal</keyword>
<feature type="compositionally biased region" description="Polar residues" evidence="16">
    <location>
        <begin position="61"/>
        <end position="90"/>
    </location>
</feature>
<feature type="domain" description="GW" evidence="18">
    <location>
        <begin position="817"/>
        <end position="891"/>
    </location>
</feature>
<evidence type="ECO:0000256" key="16">
    <source>
        <dbReference type="SAM" id="MobiDB-lite"/>
    </source>
</evidence>
<feature type="compositionally biased region" description="Polar residues" evidence="16">
    <location>
        <begin position="303"/>
        <end position="334"/>
    </location>
</feature>
<dbReference type="GO" id="GO:0033925">
    <property type="term" value="F:mannosyl-glycoprotein endo-beta-N-acetylglucosaminidase activity"/>
    <property type="evidence" value="ECO:0007669"/>
    <property type="project" value="UniProtKB-EC"/>
</dbReference>
<evidence type="ECO:0000256" key="14">
    <source>
        <dbReference type="ARBA" id="ARBA00023316"/>
    </source>
</evidence>
<dbReference type="EC" id="3.2.1.96" evidence="7"/>
<dbReference type="SMART" id="SM00047">
    <property type="entry name" value="LYZ2"/>
    <property type="match status" value="1"/>
</dbReference>
<evidence type="ECO:0000256" key="7">
    <source>
        <dbReference type="ARBA" id="ARBA00012566"/>
    </source>
</evidence>
<evidence type="ECO:0000313" key="21">
    <source>
        <dbReference type="Proteomes" id="UP000538955"/>
    </source>
</evidence>
<evidence type="ECO:0000256" key="12">
    <source>
        <dbReference type="ARBA" id="ARBA00022801"/>
    </source>
</evidence>
<feature type="compositionally biased region" description="Low complexity" evidence="16">
    <location>
        <begin position="354"/>
        <end position="387"/>
    </location>
</feature>
<dbReference type="Pfam" id="PF01832">
    <property type="entry name" value="Glucosaminidase"/>
    <property type="match status" value="1"/>
</dbReference>
<feature type="compositionally biased region" description="Basic and acidic residues" evidence="16">
    <location>
        <begin position="127"/>
        <end position="163"/>
    </location>
</feature>
<evidence type="ECO:0000256" key="8">
    <source>
        <dbReference type="ARBA" id="ARBA00016987"/>
    </source>
</evidence>
<feature type="compositionally biased region" description="Polar residues" evidence="16">
    <location>
        <begin position="274"/>
        <end position="288"/>
    </location>
</feature>
<dbReference type="GO" id="GO:0004040">
    <property type="term" value="F:amidase activity"/>
    <property type="evidence" value="ECO:0007669"/>
    <property type="project" value="InterPro"/>
</dbReference>
<feature type="compositionally biased region" description="Low complexity" evidence="16">
    <location>
        <begin position="982"/>
        <end position="995"/>
    </location>
</feature>
<evidence type="ECO:0000256" key="1">
    <source>
        <dbReference type="ARBA" id="ARBA00001561"/>
    </source>
</evidence>
<dbReference type="GO" id="GO:0009253">
    <property type="term" value="P:peptidoglycan catabolic process"/>
    <property type="evidence" value="ECO:0007669"/>
    <property type="project" value="InterPro"/>
</dbReference>
<dbReference type="Pfam" id="PF13457">
    <property type="entry name" value="GW"/>
    <property type="match status" value="6"/>
</dbReference>
<feature type="compositionally biased region" description="Polar residues" evidence="16">
    <location>
        <begin position="203"/>
        <end position="224"/>
    </location>
</feature>
<dbReference type="Gene3D" id="2.30.30.170">
    <property type="match status" value="7"/>
</dbReference>
<evidence type="ECO:0000256" key="9">
    <source>
        <dbReference type="ARBA" id="ARBA00022525"/>
    </source>
</evidence>
<name>A0A7X9W9Y4_STACP</name>
<dbReference type="CDD" id="cd06583">
    <property type="entry name" value="PGRP"/>
    <property type="match status" value="1"/>
</dbReference>
<dbReference type="GO" id="GO:0008745">
    <property type="term" value="F:N-acetylmuramoyl-L-alanine amidase activity"/>
    <property type="evidence" value="ECO:0007669"/>
    <property type="project" value="UniProtKB-EC"/>
</dbReference>
<keyword evidence="9" id="KW-0964">Secreted</keyword>
<feature type="domain" description="GW" evidence="18">
    <location>
        <begin position="721"/>
        <end position="795"/>
    </location>
</feature>
<feature type="chain" id="PRO_5030989068" description="Bifunctional autolysin" evidence="17">
    <location>
        <begin position="30"/>
        <end position="1464"/>
    </location>
</feature>
<keyword evidence="11" id="KW-0677">Repeat</keyword>
<keyword evidence="21" id="KW-1185">Reference proteome</keyword>
<feature type="region of interest" description="Disordered" evidence="16">
    <location>
        <begin position="622"/>
        <end position="643"/>
    </location>
</feature>
<comment type="similarity">
    <text evidence="3">In the N-terminal section; belongs to the N-acetylmuramoyl-L-alanine amidase 2 family.</text>
</comment>
<proteinExistence type="inferred from homology"/>
<feature type="compositionally biased region" description="Basic and acidic residues" evidence="16">
    <location>
        <begin position="336"/>
        <end position="353"/>
    </location>
</feature>
<feature type="compositionally biased region" description="Polar residues" evidence="16">
    <location>
        <begin position="97"/>
        <end position="126"/>
    </location>
</feature>
<dbReference type="InterPro" id="IPR002502">
    <property type="entry name" value="Amidase_domain"/>
</dbReference>
<feature type="region of interest" description="Disordered" evidence="16">
    <location>
        <begin position="974"/>
        <end position="995"/>
    </location>
</feature>
<dbReference type="GO" id="GO:0071555">
    <property type="term" value="P:cell wall organization"/>
    <property type="evidence" value="ECO:0007669"/>
    <property type="project" value="UniProtKB-KW"/>
</dbReference>
<evidence type="ECO:0000256" key="5">
    <source>
        <dbReference type="ARBA" id="ARBA00011697"/>
    </source>
</evidence>
<feature type="domain" description="GW" evidence="18">
    <location>
        <begin position="996"/>
        <end position="1071"/>
    </location>
</feature>
<keyword evidence="13" id="KW-0511">Multifunctional enzyme</keyword>
<feature type="compositionally biased region" description="Low complexity" evidence="16">
    <location>
        <begin position="246"/>
        <end position="267"/>
    </location>
</feature>
<comment type="catalytic activity">
    <reaction evidence="15">
        <text>an N(4)-(oligosaccharide-(1-&gt;3)-[oligosaccharide-(1-&gt;6)]-beta-D-Man-(1-&gt;4)-beta-D-GlcNAc-(1-&gt;4)-alpha-D-GlcNAc)-L-asparaginyl-[protein] + H2O = an oligosaccharide-(1-&gt;3)-[oligosaccharide-(1-&gt;6)]-beta-D-Man-(1-&gt;4)-D-GlcNAc + N(4)-(N-acetyl-beta-D-glucosaminyl)-L-asparaginyl-[protein]</text>
        <dbReference type="Rhea" id="RHEA:73067"/>
        <dbReference type="Rhea" id="RHEA-COMP:12603"/>
        <dbReference type="Rhea" id="RHEA-COMP:18176"/>
        <dbReference type="ChEBI" id="CHEBI:15377"/>
        <dbReference type="ChEBI" id="CHEBI:132248"/>
        <dbReference type="ChEBI" id="CHEBI:192714"/>
        <dbReference type="ChEBI" id="CHEBI:192715"/>
        <dbReference type="EC" id="3.2.1.96"/>
    </reaction>
</comment>
<evidence type="ECO:0000313" key="19">
    <source>
        <dbReference type="EMBL" id="NMK54233.1"/>
    </source>
</evidence>
<dbReference type="SUPFAM" id="SSF82057">
    <property type="entry name" value="Prokaryotic SH3-related domain"/>
    <property type="match status" value="1"/>
</dbReference>
<evidence type="ECO:0000313" key="22">
    <source>
        <dbReference type="Proteomes" id="UP000550736"/>
    </source>
</evidence>
<dbReference type="RefSeq" id="WP_030065161.1">
    <property type="nucleotide sequence ID" value="NZ_CP086659.1"/>
</dbReference>
<evidence type="ECO:0000256" key="4">
    <source>
        <dbReference type="ARBA" id="ARBA00007974"/>
    </source>
</evidence>
<feature type="region of interest" description="Disordered" evidence="16">
    <location>
        <begin position="793"/>
        <end position="815"/>
    </location>
</feature>
<feature type="compositionally biased region" description="Low complexity" evidence="16">
    <location>
        <begin position="623"/>
        <end position="641"/>
    </location>
</feature>
<evidence type="ECO:0000256" key="13">
    <source>
        <dbReference type="ARBA" id="ARBA00023268"/>
    </source>
</evidence>
<dbReference type="InterPro" id="IPR036505">
    <property type="entry name" value="Amidase/PGRP_sf"/>
</dbReference>
<feature type="domain" description="GW" evidence="18">
    <location>
        <begin position="893"/>
        <end position="967"/>
    </location>
</feature>
<evidence type="ECO:0000256" key="15">
    <source>
        <dbReference type="ARBA" id="ARBA00034414"/>
    </source>
</evidence>
<feature type="compositionally biased region" description="Basic and acidic residues" evidence="16">
    <location>
        <begin position="190"/>
        <end position="202"/>
    </location>
</feature>
<comment type="subunit">
    <text evidence="5">Oligomer; forms a ring structure at the cell surface which is important for efficient partitioning of daughter cells after cell division.</text>
</comment>
<evidence type="ECO:0000256" key="2">
    <source>
        <dbReference type="ARBA" id="ARBA00004613"/>
    </source>
</evidence>
<organism evidence="20 22">
    <name type="scientific">Staphylococcus capitis</name>
    <dbReference type="NCBI Taxonomy" id="29388"/>
    <lineage>
        <taxon>Bacteria</taxon>
        <taxon>Bacillati</taxon>
        <taxon>Bacillota</taxon>
        <taxon>Bacilli</taxon>
        <taxon>Bacillales</taxon>
        <taxon>Staphylococcaceae</taxon>
        <taxon>Staphylococcus</taxon>
    </lineage>
</organism>
<feature type="domain" description="GW" evidence="18">
    <location>
        <begin position="645"/>
        <end position="719"/>
    </location>
</feature>
<dbReference type="EMBL" id="JABBLX010000001">
    <property type="protein sequence ID" value="NMK96626.1"/>
    <property type="molecule type" value="Genomic_DNA"/>
</dbReference>
<comment type="similarity">
    <text evidence="4">In the C-terminal section; belongs to the glycosyl hydrolase 73 family.</text>
</comment>
<dbReference type="Proteomes" id="UP000538955">
    <property type="component" value="Unassembled WGS sequence"/>
</dbReference>
<comment type="caution">
    <text evidence="20">The sequence shown here is derived from an EMBL/GenBank/DDBJ whole genome shotgun (WGS) entry which is preliminary data.</text>
</comment>
<evidence type="ECO:0000256" key="10">
    <source>
        <dbReference type="ARBA" id="ARBA00022729"/>
    </source>
</evidence>
<comment type="catalytic activity">
    <reaction evidence="1">
        <text>Hydrolyzes the link between N-acetylmuramoyl residues and L-amino acid residues in certain cell-wall glycopeptides.</text>
        <dbReference type="EC" id="3.5.1.28"/>
    </reaction>
</comment>
<dbReference type="Gene3D" id="3.40.80.10">
    <property type="entry name" value="Peptidoglycan recognition protein-like"/>
    <property type="match status" value="1"/>
</dbReference>
<feature type="compositionally biased region" description="Acidic residues" evidence="16">
    <location>
        <begin position="291"/>
        <end position="302"/>
    </location>
</feature>
<reference evidence="21 22" key="1">
    <citation type="submission" date="2020-04" db="EMBL/GenBank/DDBJ databases">
        <title>The Epidemiology and Molecular Characteristics of Linezolid-Resistant Staphylococcus capitis in Huashan Hospital, Shanghai.</title>
        <authorList>
            <person name="Ding L."/>
            <person name="Li P."/>
            <person name="Yang Y."/>
            <person name="Lin D."/>
            <person name="Xu X."/>
        </authorList>
    </citation>
    <scope>NUCLEOTIDE SEQUENCE [LARGE SCALE GENOMIC DNA]</scope>
    <source>
        <strain evidence="20 22">12-86</strain>
        <strain evidence="19 21">17-84</strain>
    </source>
</reference>
<feature type="domain" description="GW" evidence="18">
    <location>
        <begin position="1151"/>
        <end position="1224"/>
    </location>
</feature>
<sequence length="1464" mass="161242">MTKKFNYKLPSMVALTLFGTAFTAHHAHAAENTQDQTNNKNVLDDQATLKQAEQVKEKVSQPAQNVSGTQTYQDPTKVQSNDDTTSNTYDASLDELNGSSSKTSQDQSNNSAQTDQQTQDANVTISNKEDASTQDDHKEASQSEQHEQDATSPSTKEDLKSDNNEDVSQPEQQNHESSLDKNEVTSQSEEVAHPSNTEDSKSNESQQVDNSSTNEQYASQTQSNDNKELDTTQSSLNKTNEKENSETSISNSSHSNHQTTKNSNSQQPTDEETNQSSAKVSSTNQSGYNFDYDEYDETEDTDVSNVQASTSNEADSHTTRTNNDKQPQNASLTAQAKEDNSSEPKAESNKSKNNESTNKATTTSVKATNSNATTSSNKSTNEKATSNNDKKVTTFSSVAKPRMMYSVNKKTTSKATSSLPKYTPQVKSSINDYIRKNNFKAPQIEENYTSYFPKYGYRYGVGRPEGIVVHDTANENSTIDGEINFMKNNYESAFVHAFVDGNRIVETAPTDYLSWGAGPAGNERFINVEIVHTHDYASFARSMNNYADYAATQLVYYGLKPDSAENDGQGTVWTHYAISRWLGGTDHADPHQYFSNHNYSYAELYDLINEKYLIKTGQVAPWGTTSSSSTKPSGGSSSSSSDKLTVKANSGVAQIKPSNSGLYTTVYDSKGHSTDQAQKTLSVTKSATLGNNKFYLVEDYNSGKKYGWVKQSDVVYNTAKSPVKVNQTFNVKAGSTLYTVPWGTPSQVASKVSGSGNQTFKATKQQQIDKAIYLYGTVNGKSGWISKYYLTTPSSSSNSTKPSSGSSSSSTSNNKLTVSANSGVAQIKSKNNGVYTTVYDSKGKKTDQVQRTLAVTKSATLGNDKFYLVEDYNTGKKYGWVKQSDVVYNTAKSPVKVNATYTIKPGVKLYTVPWGTFNQEASKVSGSGNQTFKATKQQQIDKATYLYGTVNGKSGWVSKYYLTAPTQSKVATSSKVTTANRAASTQSTSKATQSATTQTINKVAQVKANNSGIKTSVYDKTAKSGTKYANRTFVISKQRTEGNNTYVLLQDSTQNTPLGWVNIKDVTSQNLGKQTKSTGKYKVNSENNGLYSIAWGTKNQQLLSSKMISNKAFSAARSVYVGKELFLYGTVDNRTGWIAAKDLTQNSTDAQATPYHYTFVVNNNKGYYYNDVANNAHYSLNSYYNQPFFVSKQMKVDGVTWYYGQLTNGKYVWIKSTDLSKESIRYVKTGMTLTKAANIQNNSYYNPQVQRTAGKWEDANYDEIKNAMDPIRLAKDDEYKYQFLLLDQPQYLPVSALNKLLEGKGVLEGQGASFSQAAKKYGINEIYLISHALIETGYGTSDLAKGGDIVNGKFTNKSAKKYHNVFGIGAYDDNPLIEGIKYAKEAGWDSVSKAIVDGAKFIGQSYVKAGQNTLYKMRWNPAHPGTHQYATDINWANLNAQVIKGFYDKMGEVGKYFEIPQYNK</sequence>
<dbReference type="InterPro" id="IPR002901">
    <property type="entry name" value="MGlyc_endo_b_GlcNAc-like_dom"/>
</dbReference>
<feature type="compositionally biased region" description="Basic and acidic residues" evidence="16">
    <location>
        <begin position="173"/>
        <end position="183"/>
    </location>
</feature>
<evidence type="ECO:0000256" key="17">
    <source>
        <dbReference type="SAM" id="SignalP"/>
    </source>
</evidence>
<keyword evidence="12" id="KW-0378">Hydrolase</keyword>
<dbReference type="EC" id="3.5.1.28" evidence="6"/>
<keyword evidence="14" id="KW-0961">Cell wall biogenesis/degradation</keyword>
<dbReference type="FunFam" id="2.30.30.170:FF:000002">
    <property type="entry name" value="Bifunctional autolysin"/>
    <property type="match status" value="1"/>
</dbReference>
<dbReference type="InterPro" id="IPR038200">
    <property type="entry name" value="GW_dom_sf"/>
</dbReference>
<evidence type="ECO:0000259" key="18">
    <source>
        <dbReference type="PROSITE" id="PS51780"/>
    </source>
</evidence>
<dbReference type="Proteomes" id="UP000550736">
    <property type="component" value="Unassembled WGS sequence"/>
</dbReference>
<feature type="region of interest" description="Disordered" evidence="16">
    <location>
        <begin position="50"/>
        <end position="390"/>
    </location>
</feature>
<dbReference type="SMART" id="SM00644">
    <property type="entry name" value="Ami_2"/>
    <property type="match status" value="1"/>
</dbReference>
<evidence type="ECO:0000313" key="20">
    <source>
        <dbReference type="EMBL" id="NMK96626.1"/>
    </source>
</evidence>
<dbReference type="PROSITE" id="PS51780">
    <property type="entry name" value="GW"/>
    <property type="match status" value="7"/>
</dbReference>
<protein>
    <recommendedName>
        <fullName evidence="8">Bifunctional autolysin</fullName>
        <ecNumber evidence="7">3.2.1.96</ecNumber>
        <ecNumber evidence="6">3.5.1.28</ecNumber>
    </recommendedName>
</protein>
<feature type="domain" description="GW" evidence="18">
    <location>
        <begin position="1073"/>
        <end position="1148"/>
    </location>
</feature>
<evidence type="ECO:0000256" key="3">
    <source>
        <dbReference type="ARBA" id="ARBA00006088"/>
    </source>
</evidence>
<evidence type="ECO:0000256" key="11">
    <source>
        <dbReference type="ARBA" id="ARBA00022737"/>
    </source>
</evidence>